<reference evidence="14 24" key="3">
    <citation type="submission" date="2020-07" db="EMBL/GenBank/DDBJ databases">
        <title>Complete genome sequences of Streptococcus suis pig pathogenic strain 10, 13-00283-02 and 16085/3b.</title>
        <authorList>
            <person name="Bunk B."/>
            <person name="Jakobczak B."/>
            <person name="Florian V."/>
            <person name="Dittmar D."/>
            <person name="Maeder U."/>
            <person name="Jarek M."/>
            <person name="Baums C.G."/>
            <person name="Haeussler S."/>
            <person name="Voelker U."/>
            <person name="Michalik S."/>
        </authorList>
    </citation>
    <scope>NUCLEOTIDE SEQUENCE [LARGE SCALE GENOMIC DNA]</scope>
    <source>
        <strain evidence="14 24">13-00283-02</strain>
    </source>
</reference>
<evidence type="ECO:0000313" key="25">
    <source>
        <dbReference type="Proteomes" id="UP000548355"/>
    </source>
</evidence>
<dbReference type="RefSeq" id="WP_013730662.1">
    <property type="nucleotide sequence ID" value="NZ_BCCO01000005.1"/>
</dbReference>
<dbReference type="PROSITE" id="PS51257">
    <property type="entry name" value="PROKAR_LIPOPROTEIN"/>
    <property type="match status" value="1"/>
</dbReference>
<dbReference type="CDD" id="cd13710">
    <property type="entry name" value="PBP2_TcyK"/>
    <property type="match status" value="1"/>
</dbReference>
<protein>
    <submittedName>
        <fullName evidence="6 13">Amino acid ABC transporter substrate-binding protein</fullName>
    </submittedName>
    <submittedName>
        <fullName evidence="14">Amino-acid-binding protein YxeM</fullName>
    </submittedName>
</protein>
<dbReference type="PANTHER" id="PTHR35936:SF19">
    <property type="entry name" value="AMINO-ACID-BINDING PROTEIN YXEM-RELATED"/>
    <property type="match status" value="1"/>
</dbReference>
<dbReference type="Proteomes" id="UP000072933">
    <property type="component" value="Unassembled WGS sequence"/>
</dbReference>
<dbReference type="EMBL" id="FIMD01000003">
    <property type="protein sequence ID" value="CYX51839.1"/>
    <property type="molecule type" value="Genomic_DNA"/>
</dbReference>
<gene>
    <name evidence="4" type="primary">yxeM</name>
    <name evidence="7" type="ORF">ERS132370_00426</name>
    <name evidence="5" type="ORF">ERS132389_01602</name>
    <name evidence="4" type="ORF">ERS132392_00577</name>
    <name evidence="6" type="ORF">ERS132393_01537</name>
    <name evidence="9" type="ORF">ERS132442_01170</name>
    <name evidence="8" type="ORF">ERS132444_00634</name>
    <name evidence="10" type="ORF">ERS132452_01131</name>
    <name evidence="11" type="ORF">ERS132525_00717</name>
    <name evidence="12" type="ORF">ERS132536_00600</name>
    <name evidence="13" type="ORF">HU146_00230</name>
    <name evidence="14" type="ORF">SSU1300283_00120</name>
</gene>
<proteinExistence type="predicted"/>
<dbReference type="EMBL" id="FILR01000005">
    <property type="protein sequence ID" value="CYX39189.1"/>
    <property type="molecule type" value="Genomic_DNA"/>
</dbReference>
<dbReference type="Proteomes" id="UP000075182">
    <property type="component" value="Unassembled WGS sequence"/>
</dbReference>
<dbReference type="InterPro" id="IPR001638">
    <property type="entry name" value="Solute-binding_3/MltF_N"/>
</dbReference>
<evidence type="ECO:0000313" key="10">
    <source>
        <dbReference type="EMBL" id="CYV93282.1"/>
    </source>
</evidence>
<dbReference type="Proteomes" id="UP000070960">
    <property type="component" value="Unassembled WGS sequence"/>
</dbReference>
<evidence type="ECO:0000256" key="2">
    <source>
        <dbReference type="SAM" id="SignalP"/>
    </source>
</evidence>
<evidence type="ECO:0000313" key="8">
    <source>
        <dbReference type="EMBL" id="CYV54405.1"/>
    </source>
</evidence>
<dbReference type="AlphaFoldDB" id="A0A0K2E893"/>
<evidence type="ECO:0000313" key="11">
    <source>
        <dbReference type="EMBL" id="CYX39189.1"/>
    </source>
</evidence>
<dbReference type="EMBL" id="FIGH01000002">
    <property type="protein sequence ID" value="CYU40546.1"/>
    <property type="molecule type" value="Genomic_DNA"/>
</dbReference>
<dbReference type="EMBL" id="FIGG01000006">
    <property type="protein sequence ID" value="CYU87249.1"/>
    <property type="molecule type" value="Genomic_DNA"/>
</dbReference>
<evidence type="ECO:0000313" key="24">
    <source>
        <dbReference type="Proteomes" id="UP000516797"/>
    </source>
</evidence>
<evidence type="ECO:0000313" key="19">
    <source>
        <dbReference type="Proteomes" id="UP000072933"/>
    </source>
</evidence>
<evidence type="ECO:0000313" key="4">
    <source>
        <dbReference type="EMBL" id="CYU40546.1"/>
    </source>
</evidence>
<dbReference type="Proteomes" id="UP000516797">
    <property type="component" value="Chromosome"/>
</dbReference>
<evidence type="ECO:0000313" key="20">
    <source>
        <dbReference type="Proteomes" id="UP000073390"/>
    </source>
</evidence>
<reference evidence="13 25" key="2">
    <citation type="submission" date="2020-06" db="EMBL/GenBank/DDBJ databases">
        <title>Pan-genome analysis of Streptococcus suis serotype 2 revealed genomic diversity among strains of different virulence.</title>
        <authorList>
            <person name="Guo G."/>
            <person name="Zhang W."/>
        </authorList>
    </citation>
    <scope>NUCLEOTIDE SEQUENCE [LARGE SCALE GENOMIC DNA]</scope>
    <source>
        <strain evidence="13 25">ZJ92091101</strain>
    </source>
</reference>
<evidence type="ECO:0000313" key="15">
    <source>
        <dbReference type="Proteomes" id="UP000070960"/>
    </source>
</evidence>
<dbReference type="EMBL" id="FIIF01000003">
    <property type="protein sequence ID" value="CYV54405.1"/>
    <property type="molecule type" value="Genomic_DNA"/>
</dbReference>
<name>A0A0K2E893_STRSU</name>
<dbReference type="Proteomes" id="UP000548355">
    <property type="component" value="Unassembled WGS sequence"/>
</dbReference>
<dbReference type="EMBL" id="FIIN01000006">
    <property type="protein sequence ID" value="CYV93282.1"/>
    <property type="molecule type" value="Genomic_DNA"/>
</dbReference>
<evidence type="ECO:0000256" key="1">
    <source>
        <dbReference type="ARBA" id="ARBA00022729"/>
    </source>
</evidence>
<evidence type="ECO:0000313" key="21">
    <source>
        <dbReference type="Proteomes" id="UP000074664"/>
    </source>
</evidence>
<evidence type="ECO:0000313" key="7">
    <source>
        <dbReference type="EMBL" id="CYV49278.1"/>
    </source>
</evidence>
<dbReference type="EMBL" id="FIIE01000008">
    <property type="protein sequence ID" value="CYV73118.1"/>
    <property type="molecule type" value="Genomic_DNA"/>
</dbReference>
<evidence type="ECO:0000313" key="9">
    <source>
        <dbReference type="EMBL" id="CYV73118.1"/>
    </source>
</evidence>
<dbReference type="Proteomes" id="UP000074825">
    <property type="component" value="Unassembled WGS sequence"/>
</dbReference>
<dbReference type="SMART" id="SM00062">
    <property type="entry name" value="PBPb"/>
    <property type="match status" value="1"/>
</dbReference>
<dbReference type="EMBL" id="FIGB01000005">
    <property type="protein sequence ID" value="CYU71213.1"/>
    <property type="molecule type" value="Genomic_DNA"/>
</dbReference>
<evidence type="ECO:0000313" key="16">
    <source>
        <dbReference type="Proteomes" id="UP000071601"/>
    </source>
</evidence>
<sequence>MKLRTILSLAGITALATVALAACSSTSNSSNTSSSEADKKETIVMGTVGTTKPFSYRDENGELTGFDIELARAIFDGSDQYELTFETTDGSGQFPGLDSGRFDLLGNNTSYTKERGEKYLYSYPTASTPSVLAVPKDTDIQSYDDIGGHSTQVVTGTTTAAQLEEYNTQHTDKPVDINYTGENITQILTNINDGKYDFKIFDAPTVNAIIADQNLTNLKTIELEAAEKPFIYYVFSSDNTALQSFVNDRIKALNEDGTIAKLTEQFFGKDYAPTAEELAVPNE</sequence>
<dbReference type="EMBL" id="JABXEU010000001">
    <property type="protein sequence ID" value="NVH35709.1"/>
    <property type="molecule type" value="Genomic_DNA"/>
</dbReference>
<evidence type="ECO:0000313" key="23">
    <source>
        <dbReference type="Proteomes" id="UP000075182"/>
    </source>
</evidence>
<feature type="domain" description="Solute-binding protein family 3/N-terminal" evidence="3">
    <location>
        <begin position="42"/>
        <end position="270"/>
    </location>
</feature>
<evidence type="ECO:0000313" key="6">
    <source>
        <dbReference type="EMBL" id="CYU87249.1"/>
    </source>
</evidence>
<dbReference type="PANTHER" id="PTHR35936">
    <property type="entry name" value="MEMBRANE-BOUND LYTIC MUREIN TRANSGLYCOSYLASE F"/>
    <property type="match status" value="1"/>
</dbReference>
<feature type="chain" id="PRO_5015041744" evidence="2">
    <location>
        <begin position="22"/>
        <end position="283"/>
    </location>
</feature>
<organism evidence="13 25">
    <name type="scientific">Streptococcus suis</name>
    <dbReference type="NCBI Taxonomy" id="1307"/>
    <lineage>
        <taxon>Bacteria</taxon>
        <taxon>Bacillati</taxon>
        <taxon>Bacillota</taxon>
        <taxon>Bacilli</taxon>
        <taxon>Lactobacillales</taxon>
        <taxon>Streptococcaceae</taxon>
        <taxon>Streptococcus</taxon>
    </lineage>
</organism>
<dbReference type="Gene3D" id="3.40.190.10">
    <property type="entry name" value="Periplasmic binding protein-like II"/>
    <property type="match status" value="2"/>
</dbReference>
<dbReference type="SUPFAM" id="SSF53850">
    <property type="entry name" value="Periplasmic binding protein-like II"/>
    <property type="match status" value="1"/>
</dbReference>
<dbReference type="EMBL" id="FIID01000003">
    <property type="protein sequence ID" value="CYV49278.1"/>
    <property type="molecule type" value="Genomic_DNA"/>
</dbReference>
<dbReference type="Proteomes" id="UP000071765">
    <property type="component" value="Unassembled WGS sequence"/>
</dbReference>
<dbReference type="PATRIC" id="fig|1307.1317.peg.1154"/>
<evidence type="ECO:0000259" key="3">
    <source>
        <dbReference type="SMART" id="SM00062"/>
    </source>
</evidence>
<dbReference type="Pfam" id="PF00497">
    <property type="entry name" value="SBP_bac_3"/>
    <property type="match status" value="1"/>
</dbReference>
<keyword evidence="1 2" id="KW-0732">Signal</keyword>
<evidence type="ECO:0000313" key="5">
    <source>
        <dbReference type="EMBL" id="CYU71213.1"/>
    </source>
</evidence>
<dbReference type="Proteomes" id="UP000072530">
    <property type="component" value="Unassembled WGS sequence"/>
</dbReference>
<dbReference type="Proteomes" id="UP000074664">
    <property type="component" value="Unassembled WGS sequence"/>
</dbReference>
<evidence type="ECO:0000313" key="14">
    <source>
        <dbReference type="EMBL" id="QOE27452.1"/>
    </source>
</evidence>
<evidence type="ECO:0000313" key="17">
    <source>
        <dbReference type="Proteomes" id="UP000071765"/>
    </source>
</evidence>
<accession>A0A0K2E893</accession>
<reference evidence="15 16" key="1">
    <citation type="submission" date="2016-02" db="EMBL/GenBank/DDBJ databases">
        <authorList>
            <consortium name="Pathogen Informatics"/>
        </authorList>
    </citation>
    <scope>NUCLEOTIDE SEQUENCE [LARGE SCALE GENOMIC DNA]</scope>
    <source>
        <strain evidence="5 20">LSS27</strain>
        <strain evidence="4 21">LSS30</strain>
        <strain evidence="6 18">LSS31</strain>
        <strain evidence="7 19">LSS8</strain>
        <strain evidence="9 15">LSS80</strain>
        <strain evidence="8 22">LSS82</strain>
        <strain evidence="10 17">LSS90</strain>
        <strain evidence="11 16">SS985</strain>
        <strain evidence="12 23">SS999</strain>
    </source>
</reference>
<feature type="signal peptide" evidence="2">
    <location>
        <begin position="1"/>
        <end position="21"/>
    </location>
</feature>
<dbReference type="Proteomes" id="UP000071601">
    <property type="component" value="Unassembled WGS sequence"/>
</dbReference>
<evidence type="ECO:0000313" key="18">
    <source>
        <dbReference type="Proteomes" id="UP000072530"/>
    </source>
</evidence>
<dbReference type="EMBL" id="CP058741">
    <property type="protein sequence ID" value="QOE27452.1"/>
    <property type="molecule type" value="Genomic_DNA"/>
</dbReference>
<evidence type="ECO:0000313" key="13">
    <source>
        <dbReference type="EMBL" id="NVH35709.1"/>
    </source>
</evidence>
<evidence type="ECO:0000313" key="22">
    <source>
        <dbReference type="Proteomes" id="UP000074825"/>
    </source>
</evidence>
<evidence type="ECO:0000313" key="12">
    <source>
        <dbReference type="EMBL" id="CYX51839.1"/>
    </source>
</evidence>
<dbReference type="Proteomes" id="UP000073390">
    <property type="component" value="Unassembled WGS sequence"/>
</dbReference>